<dbReference type="NCBIfam" id="TIGR00128">
    <property type="entry name" value="fabD"/>
    <property type="match status" value="1"/>
</dbReference>
<dbReference type="GO" id="GO:0006633">
    <property type="term" value="P:fatty acid biosynthetic process"/>
    <property type="evidence" value="ECO:0007669"/>
    <property type="project" value="TreeGrafter"/>
</dbReference>
<dbReference type="AlphaFoldDB" id="A0A5B8HJ99"/>
<dbReference type="Gene3D" id="3.40.366.10">
    <property type="entry name" value="Malonyl-Coenzyme A Acyl Carrier Protein, domain 2"/>
    <property type="match status" value="2"/>
</dbReference>
<dbReference type="GO" id="GO:0004314">
    <property type="term" value="F:[acyl-carrier-protein] S-malonyltransferase activity"/>
    <property type="evidence" value="ECO:0007669"/>
    <property type="project" value="UniProtKB-EC"/>
</dbReference>
<keyword evidence="3 6" id="KW-0012">Acyltransferase</keyword>
<dbReference type="InterPro" id="IPR001227">
    <property type="entry name" value="Ac_transferase_dom_sf"/>
</dbReference>
<dbReference type="PANTHER" id="PTHR42681:SF1">
    <property type="entry name" value="MALONYL-COA-ACYL CARRIER PROTEIN TRANSACYLASE, MITOCHONDRIAL"/>
    <property type="match status" value="1"/>
</dbReference>
<dbReference type="InterPro" id="IPR016035">
    <property type="entry name" value="Acyl_Trfase/lysoPLipase"/>
</dbReference>
<feature type="domain" description="Malonyl-CoA:ACP transacylase (MAT)" evidence="5">
    <location>
        <begin position="7"/>
        <end position="308"/>
    </location>
</feature>
<name>A0A5B8HJ99_9GAMM</name>
<dbReference type="InterPro" id="IPR050858">
    <property type="entry name" value="Mal-CoA-ACP_Trans/PKS_FabD"/>
</dbReference>
<evidence type="ECO:0000313" key="7">
    <source>
        <dbReference type="Proteomes" id="UP000320591"/>
    </source>
</evidence>
<accession>A0A5B8HJ99</accession>
<dbReference type="OrthoDB" id="9808564at2"/>
<dbReference type="Proteomes" id="UP000320591">
    <property type="component" value="Chromosome"/>
</dbReference>
<dbReference type="PANTHER" id="PTHR42681">
    <property type="entry name" value="MALONYL-COA-ACYL CARRIER PROTEIN TRANSACYLASE, MITOCHONDRIAL"/>
    <property type="match status" value="1"/>
</dbReference>
<keyword evidence="2 6" id="KW-0808">Transferase</keyword>
<comment type="catalytic activity">
    <reaction evidence="4">
        <text>holo-[ACP] + malonyl-CoA = malonyl-[ACP] + CoA</text>
        <dbReference type="Rhea" id="RHEA:41792"/>
        <dbReference type="Rhea" id="RHEA-COMP:9623"/>
        <dbReference type="Rhea" id="RHEA-COMP:9685"/>
        <dbReference type="ChEBI" id="CHEBI:57287"/>
        <dbReference type="ChEBI" id="CHEBI:57384"/>
        <dbReference type="ChEBI" id="CHEBI:64479"/>
        <dbReference type="ChEBI" id="CHEBI:78449"/>
        <dbReference type="EC" id="2.3.1.39"/>
    </reaction>
</comment>
<evidence type="ECO:0000256" key="3">
    <source>
        <dbReference type="ARBA" id="ARBA00023315"/>
    </source>
</evidence>
<dbReference type="STRING" id="568768.GCA_000406125_02827"/>
<dbReference type="SUPFAM" id="SSF52151">
    <property type="entry name" value="FabD/lysophospholipase-like"/>
    <property type="match status" value="2"/>
</dbReference>
<dbReference type="RefSeq" id="WP_071604331.1">
    <property type="nucleotide sequence ID" value="NZ_CM001975.1"/>
</dbReference>
<dbReference type="EMBL" id="CP042220">
    <property type="protein sequence ID" value="QDX29309.1"/>
    <property type="molecule type" value="Genomic_DNA"/>
</dbReference>
<dbReference type="EC" id="2.3.1.39" evidence="1"/>
<dbReference type="SUPFAM" id="SSF55048">
    <property type="entry name" value="Probable ACP-binding domain of malonyl-CoA ACP transacylase"/>
    <property type="match status" value="2"/>
</dbReference>
<dbReference type="InterPro" id="IPR016036">
    <property type="entry name" value="Malonyl_transacylase_ACP-bd"/>
</dbReference>
<dbReference type="SMART" id="SM00827">
    <property type="entry name" value="PKS_AT"/>
    <property type="match status" value="2"/>
</dbReference>
<dbReference type="Gene3D" id="3.30.70.250">
    <property type="entry name" value="Malonyl-CoA ACP transacylase, ACP-binding"/>
    <property type="match status" value="2"/>
</dbReference>
<dbReference type="KEGG" id="dic:Dpoa569_0001051"/>
<evidence type="ECO:0000313" key="6">
    <source>
        <dbReference type="EMBL" id="QDX29309.1"/>
    </source>
</evidence>
<protein>
    <recommendedName>
        <fullName evidence="1">[acyl-carrier-protein] S-malonyltransferase</fullName>
        <ecNumber evidence="1">2.3.1.39</ecNumber>
    </recommendedName>
</protein>
<organism evidence="6 7">
    <name type="scientific">Dickeya poaceiphila</name>
    <dbReference type="NCBI Taxonomy" id="568768"/>
    <lineage>
        <taxon>Bacteria</taxon>
        <taxon>Pseudomonadati</taxon>
        <taxon>Pseudomonadota</taxon>
        <taxon>Gammaproteobacteria</taxon>
        <taxon>Enterobacterales</taxon>
        <taxon>Pectobacteriaceae</taxon>
        <taxon>Dickeya</taxon>
    </lineage>
</organism>
<dbReference type="InterPro" id="IPR014043">
    <property type="entry name" value="Acyl_transferase_dom"/>
</dbReference>
<reference evidence="6 7" key="1">
    <citation type="journal article" date="2019" name="Environ. Microbiol.">
        <title>The phytopathogenic nature of Dickeya aquatica 174/2 and the dynamic early evolution of Dickeya pathogenicity.</title>
        <authorList>
            <person name="Duprey A."/>
            <person name="Taib N."/>
            <person name="Leonard S."/>
            <person name="Garin T."/>
            <person name="Flandrois J.P."/>
            <person name="Nasser W."/>
            <person name="Brochier-Armanet C."/>
            <person name="Reverchon S."/>
        </authorList>
    </citation>
    <scope>NUCLEOTIDE SEQUENCE [LARGE SCALE GENOMIC DNA]</scope>
    <source>
        <strain evidence="6 7">NCPPB 569</strain>
    </source>
</reference>
<evidence type="ECO:0000256" key="2">
    <source>
        <dbReference type="ARBA" id="ARBA00022679"/>
    </source>
</evidence>
<evidence type="ECO:0000259" key="5">
    <source>
        <dbReference type="SMART" id="SM00827"/>
    </source>
</evidence>
<sequence>MSSSIWVFPGQGSQQKGMGKALFERFPELVNEADEVLGFSIRELCLNDPQGVLGETEFTQPALFVVSALGVLANRQDGVEAPDCYAGHSLGEFAALFAAGAFDFATGVALVRERGLLMSKAPRGAMAAILGIDLNRVTELLASSPFSGIDIANINCAQQIVISGLYDDIVACESLFTEAGARYIKLNVSAAFHSRYMRDIEAQFAEFARRFTFNPLNARVISNYTALDYPTSDYLELLTSQISHPVRWYESISRLLLSGDVKLHEIGPGQVLTSLFAKIKAQPMTLSHEPAVNNVAGAPAVAVSNPAVVFMFGGQGAQYYGMGHELYRRNSTFRSQMDICDALCRKHTGYSLLETLYDDAHRHLQLSDVALSNVALLSVGVSLTGMLKAEGIEPDAVLGYSLGECIAAVVAGVLTLDDAMKLVVSQANLLGEKTAGGGMMSVLAPVAHFQSHAGLYQGTELASINFQNNFVVSGDMASLSALKTRLAQQDINSMLLPVEQPFHSSGIAVIEQDFRALVDTLPKSAPRMPVYSAMSGTTVERWDNEYFWRVLREPVDFYGLMQAFGEKNQTFFVDLSPTGTLSTFIKYGFATRFQHAAIINQFGRNAESVSNLLSVLKNHSRHVVTEGA</sequence>
<gene>
    <name evidence="6" type="primary">fabD</name>
    <name evidence="6" type="ORF">Dpoa569_0001051</name>
</gene>
<feature type="domain" description="Malonyl-CoA:ACP transacylase (MAT)" evidence="5">
    <location>
        <begin position="311"/>
        <end position="620"/>
    </location>
</feature>
<dbReference type="InterPro" id="IPR004410">
    <property type="entry name" value="Malonyl_CoA-ACP_transAc_FabD"/>
</dbReference>
<dbReference type="Pfam" id="PF00698">
    <property type="entry name" value="Acyl_transf_1"/>
    <property type="match status" value="2"/>
</dbReference>
<evidence type="ECO:0000256" key="1">
    <source>
        <dbReference type="ARBA" id="ARBA00013258"/>
    </source>
</evidence>
<proteinExistence type="predicted"/>
<dbReference type="GO" id="GO:0005829">
    <property type="term" value="C:cytosol"/>
    <property type="evidence" value="ECO:0007669"/>
    <property type="project" value="TreeGrafter"/>
</dbReference>
<evidence type="ECO:0000256" key="4">
    <source>
        <dbReference type="ARBA" id="ARBA00048462"/>
    </source>
</evidence>
<keyword evidence="7" id="KW-1185">Reference proteome</keyword>